<proteinExistence type="predicted"/>
<dbReference type="InterPro" id="IPR036869">
    <property type="entry name" value="J_dom_sf"/>
</dbReference>
<dbReference type="HOGENOM" id="CLU_927848_0_0_1"/>
<dbReference type="PROSITE" id="PS50076">
    <property type="entry name" value="DNAJ_2"/>
    <property type="match status" value="1"/>
</dbReference>
<dbReference type="Proteomes" id="UP000001997">
    <property type="component" value="Unassembled WGS sequence"/>
</dbReference>
<evidence type="ECO:0000259" key="2">
    <source>
        <dbReference type="PROSITE" id="PS50076"/>
    </source>
</evidence>
<keyword evidence="4" id="KW-1185">Reference proteome</keyword>
<dbReference type="OrthoDB" id="445556at2759"/>
<evidence type="ECO:0000313" key="4">
    <source>
        <dbReference type="Proteomes" id="UP000001997"/>
    </source>
</evidence>
<evidence type="ECO:0000256" key="1">
    <source>
        <dbReference type="SAM" id="Phobius"/>
    </source>
</evidence>
<dbReference type="CDD" id="cd06257">
    <property type="entry name" value="DnaJ"/>
    <property type="match status" value="1"/>
</dbReference>
<dbReference type="GeneID" id="5129412"/>
<protein>
    <recommendedName>
        <fullName evidence="2">J domain-containing protein</fullName>
    </recommendedName>
</protein>
<dbReference type="VEuPathDB" id="FungiDB:PGUG_00477"/>
<evidence type="ECO:0000313" key="3">
    <source>
        <dbReference type="EMBL" id="EDK36379.2"/>
    </source>
</evidence>
<dbReference type="PRINTS" id="PR00625">
    <property type="entry name" value="JDOMAIN"/>
</dbReference>
<keyword evidence="1" id="KW-0472">Membrane</keyword>
<reference evidence="3 4" key="1">
    <citation type="journal article" date="2009" name="Nature">
        <title>Evolution of pathogenicity and sexual reproduction in eight Candida genomes.</title>
        <authorList>
            <person name="Butler G."/>
            <person name="Rasmussen M.D."/>
            <person name="Lin M.F."/>
            <person name="Santos M.A."/>
            <person name="Sakthikumar S."/>
            <person name="Munro C.A."/>
            <person name="Rheinbay E."/>
            <person name="Grabherr M."/>
            <person name="Forche A."/>
            <person name="Reedy J.L."/>
            <person name="Agrafioti I."/>
            <person name="Arnaud M.B."/>
            <person name="Bates S."/>
            <person name="Brown A.J."/>
            <person name="Brunke S."/>
            <person name="Costanzo M.C."/>
            <person name="Fitzpatrick D.A."/>
            <person name="de Groot P.W."/>
            <person name="Harris D."/>
            <person name="Hoyer L.L."/>
            <person name="Hube B."/>
            <person name="Klis F.M."/>
            <person name="Kodira C."/>
            <person name="Lennard N."/>
            <person name="Logue M.E."/>
            <person name="Martin R."/>
            <person name="Neiman A.M."/>
            <person name="Nikolaou E."/>
            <person name="Quail M.A."/>
            <person name="Quinn J."/>
            <person name="Santos M.C."/>
            <person name="Schmitzberger F.F."/>
            <person name="Sherlock G."/>
            <person name="Shah P."/>
            <person name="Silverstein K.A."/>
            <person name="Skrzypek M.S."/>
            <person name="Soll D."/>
            <person name="Staggs R."/>
            <person name="Stansfield I."/>
            <person name="Stumpf M.P."/>
            <person name="Sudbery P.E."/>
            <person name="Srikantha T."/>
            <person name="Zeng Q."/>
            <person name="Berman J."/>
            <person name="Berriman M."/>
            <person name="Heitman J."/>
            <person name="Gow N.A."/>
            <person name="Lorenz M.C."/>
            <person name="Birren B.W."/>
            <person name="Kellis M."/>
            <person name="Cuomo C.A."/>
        </authorList>
    </citation>
    <scope>NUCLEOTIDE SEQUENCE [LARGE SCALE GENOMIC DNA]</scope>
    <source>
        <strain evidence="4">ATCC 6260 / CBS 566 / DSM 6381 / JCM 1539 / NBRC 10279 / NRRL Y-324</strain>
    </source>
</reference>
<dbReference type="OMA" id="NAGTWED"/>
<organism evidence="3 4">
    <name type="scientific">Meyerozyma guilliermondii (strain ATCC 6260 / CBS 566 / DSM 6381 / JCM 1539 / NBRC 10279 / NRRL Y-324)</name>
    <name type="common">Yeast</name>
    <name type="synonym">Candida guilliermondii</name>
    <dbReference type="NCBI Taxonomy" id="294746"/>
    <lineage>
        <taxon>Eukaryota</taxon>
        <taxon>Fungi</taxon>
        <taxon>Dikarya</taxon>
        <taxon>Ascomycota</taxon>
        <taxon>Saccharomycotina</taxon>
        <taxon>Pichiomycetes</taxon>
        <taxon>Debaryomycetaceae</taxon>
        <taxon>Meyerozyma</taxon>
    </lineage>
</organism>
<dbReference type="Gene3D" id="1.10.287.110">
    <property type="entry name" value="DnaJ domain"/>
    <property type="match status" value="1"/>
</dbReference>
<dbReference type="InterPro" id="IPR001623">
    <property type="entry name" value="DnaJ_domain"/>
</dbReference>
<dbReference type="FunCoup" id="A5DB22">
    <property type="interactions" value="17"/>
</dbReference>
<dbReference type="InterPro" id="IPR018253">
    <property type="entry name" value="DnaJ_domain_CS"/>
</dbReference>
<keyword evidence="1" id="KW-1133">Transmembrane helix</keyword>
<feature type="domain" description="J" evidence="2">
    <location>
        <begin position="43"/>
        <end position="127"/>
    </location>
</feature>
<dbReference type="SUPFAM" id="SSF46565">
    <property type="entry name" value="Chaperone J-domain"/>
    <property type="match status" value="1"/>
</dbReference>
<dbReference type="eggNOG" id="ENOG502RYTK">
    <property type="taxonomic scope" value="Eukaryota"/>
</dbReference>
<keyword evidence="1" id="KW-0812">Transmembrane</keyword>
<dbReference type="InParanoid" id="A5DB22"/>
<dbReference type="STRING" id="294746.A5DB22"/>
<name>A5DB22_PICGU</name>
<accession>A5DB22</accession>
<dbReference type="EMBL" id="CH408155">
    <property type="protein sequence ID" value="EDK36379.2"/>
    <property type="molecule type" value="Genomic_DNA"/>
</dbReference>
<dbReference type="SMART" id="SM00271">
    <property type="entry name" value="DnaJ"/>
    <property type="match status" value="1"/>
</dbReference>
<dbReference type="PROSITE" id="PS00636">
    <property type="entry name" value="DNAJ_1"/>
    <property type="match status" value="1"/>
</dbReference>
<sequence>MERCLYKQLSKTAARTYATAAIPHDEYHKKYDLHPWPKSKKPTPHEIFNLDPSAQNLPTLELNKILKSCYVKYVKIYHPDVSKNLVLTDDKGKQLTEEAKRQRYDEIQYAYDVLKDPRRRVAYNRYQSTAWENYGKNPNPSSFEAYRMANAHRKKYDFKEDEQFWKAGTWEDYYRMRYNREAPTEEEFNKNKYKILVGVLAVAAIVVTLQVMTALENAAQFRRRAEMRNFTSGTALSQSLDNYGQGTTPISRLRRFLTSRRASLADRTDEQTLDELRENDQEIVRKYAQQRLASLEGAGKL</sequence>
<feature type="transmembrane region" description="Helical" evidence="1">
    <location>
        <begin position="195"/>
        <end position="215"/>
    </location>
</feature>
<dbReference type="RefSeq" id="XP_001487100.2">
    <property type="nucleotide sequence ID" value="XM_001487050.1"/>
</dbReference>
<dbReference type="AlphaFoldDB" id="A5DB22"/>
<gene>
    <name evidence="3" type="ORF">PGUG_00477</name>
</gene>
<dbReference type="KEGG" id="pgu:PGUG_00477"/>